<name>A0A5P1FL84_ASPOF</name>
<dbReference type="EMBL" id="CM007382">
    <property type="protein sequence ID" value="ONK77350.1"/>
    <property type="molecule type" value="Genomic_DNA"/>
</dbReference>
<proteinExistence type="predicted"/>
<dbReference type="Proteomes" id="UP000243459">
    <property type="component" value="Chromosome 2"/>
</dbReference>
<evidence type="ECO:0000256" key="1">
    <source>
        <dbReference type="SAM" id="MobiDB-lite"/>
    </source>
</evidence>
<evidence type="ECO:0000313" key="2">
    <source>
        <dbReference type="EMBL" id="ONK77350.1"/>
    </source>
</evidence>
<feature type="region of interest" description="Disordered" evidence="1">
    <location>
        <begin position="1"/>
        <end position="94"/>
    </location>
</feature>
<gene>
    <name evidence="2" type="ORF">A4U43_C02F5620</name>
</gene>
<organism evidence="2 3">
    <name type="scientific">Asparagus officinalis</name>
    <name type="common">Garden asparagus</name>
    <dbReference type="NCBI Taxonomy" id="4686"/>
    <lineage>
        <taxon>Eukaryota</taxon>
        <taxon>Viridiplantae</taxon>
        <taxon>Streptophyta</taxon>
        <taxon>Embryophyta</taxon>
        <taxon>Tracheophyta</taxon>
        <taxon>Spermatophyta</taxon>
        <taxon>Magnoliopsida</taxon>
        <taxon>Liliopsida</taxon>
        <taxon>Asparagales</taxon>
        <taxon>Asparagaceae</taxon>
        <taxon>Asparagoideae</taxon>
        <taxon>Asparagus</taxon>
    </lineage>
</organism>
<feature type="compositionally biased region" description="Basic residues" evidence="1">
    <location>
        <begin position="29"/>
        <end position="43"/>
    </location>
</feature>
<reference evidence="3" key="1">
    <citation type="journal article" date="2017" name="Nat. Commun.">
        <title>The asparagus genome sheds light on the origin and evolution of a young Y chromosome.</title>
        <authorList>
            <person name="Harkess A."/>
            <person name="Zhou J."/>
            <person name="Xu C."/>
            <person name="Bowers J.E."/>
            <person name="Van der Hulst R."/>
            <person name="Ayyampalayam S."/>
            <person name="Mercati F."/>
            <person name="Riccardi P."/>
            <person name="McKain M.R."/>
            <person name="Kakrana A."/>
            <person name="Tang H."/>
            <person name="Ray J."/>
            <person name="Groenendijk J."/>
            <person name="Arikit S."/>
            <person name="Mathioni S.M."/>
            <person name="Nakano M."/>
            <person name="Shan H."/>
            <person name="Telgmann-Rauber A."/>
            <person name="Kanno A."/>
            <person name="Yue Z."/>
            <person name="Chen H."/>
            <person name="Li W."/>
            <person name="Chen Y."/>
            <person name="Xu X."/>
            <person name="Zhang Y."/>
            <person name="Luo S."/>
            <person name="Chen H."/>
            <person name="Gao J."/>
            <person name="Mao Z."/>
            <person name="Pires J.C."/>
            <person name="Luo M."/>
            <person name="Kudrna D."/>
            <person name="Wing R.A."/>
            <person name="Meyers B.C."/>
            <person name="Yi K."/>
            <person name="Kong H."/>
            <person name="Lavrijsen P."/>
            <person name="Sunseri F."/>
            <person name="Falavigna A."/>
            <person name="Ye Y."/>
            <person name="Leebens-Mack J.H."/>
            <person name="Chen G."/>
        </authorList>
    </citation>
    <scope>NUCLEOTIDE SEQUENCE [LARGE SCALE GENOMIC DNA]</scope>
    <source>
        <strain evidence="3">cv. DH0086</strain>
    </source>
</reference>
<sequence length="143" mass="15823">MEADEDVATMWGAVGPPRGGGSGRVQAKAGRRPRRLREWRRRQAAVSDARSGRRRRERGGGSASLEAVPMRRLRLRDGRMAPAGPGGRRTRPPAALFPVRSFPLVEFELRFLVRREGGRESVGGLVIELGKGWGVKTFEGHDR</sequence>
<keyword evidence="3" id="KW-1185">Reference proteome</keyword>
<dbReference type="Gramene" id="ONK77350">
    <property type="protein sequence ID" value="ONK77350"/>
    <property type="gene ID" value="A4U43_C02F5620"/>
</dbReference>
<dbReference type="AlphaFoldDB" id="A0A5P1FL84"/>
<evidence type="ECO:0000313" key="3">
    <source>
        <dbReference type="Proteomes" id="UP000243459"/>
    </source>
</evidence>
<protein>
    <submittedName>
        <fullName evidence="2">Uncharacterized protein</fullName>
    </submittedName>
</protein>
<accession>A0A5P1FL84</accession>